<evidence type="ECO:0000313" key="1">
    <source>
        <dbReference type="EMBL" id="TGY65543.1"/>
    </source>
</evidence>
<accession>A0AC61R6N0</accession>
<comment type="caution">
    <text evidence="1">The sequence shown here is derived from an EMBL/GenBank/DDBJ whole genome shotgun (WGS) entry which is preliminary data.</text>
</comment>
<keyword evidence="2" id="KW-1185">Reference proteome</keyword>
<proteinExistence type="predicted"/>
<gene>
    <name evidence="1" type="ORF">E5336_08245</name>
</gene>
<keyword evidence="1" id="KW-0418">Kinase</keyword>
<name>A0AC61R6N0_9FIRM</name>
<evidence type="ECO:0000313" key="2">
    <source>
        <dbReference type="Proteomes" id="UP000308836"/>
    </source>
</evidence>
<reference evidence="1" key="1">
    <citation type="submission" date="2019-04" db="EMBL/GenBank/DDBJ databases">
        <title>Microbes associate with the intestines of laboratory mice.</title>
        <authorList>
            <person name="Navarre W."/>
            <person name="Wong E."/>
            <person name="Huang K."/>
            <person name="Tropini C."/>
            <person name="Ng K."/>
            <person name="Yu B."/>
        </authorList>
    </citation>
    <scope>NUCLEOTIDE SEQUENCE</scope>
    <source>
        <strain evidence="1">NM09_H32</strain>
    </source>
</reference>
<keyword evidence="1" id="KW-0808">Transferase</keyword>
<dbReference type="EMBL" id="SRYG01000016">
    <property type="protein sequence ID" value="TGY65543.1"/>
    <property type="molecule type" value="Genomic_DNA"/>
</dbReference>
<dbReference type="Proteomes" id="UP000308836">
    <property type="component" value="Unassembled WGS sequence"/>
</dbReference>
<sequence>MLGWLAAGFFLWKWLGLKHALRRLKEEWSACSASETNRRLPVVASDASLRALTGALNDSLETIRKERLRLDRRARWLNEQMGTIAHDLRTPLTAALGYTQLFWQENDERQRQEDVRVVEGRLRALQAMSEELFEFARLQDGANPLALTEVRVDHVLEETIVGMRALLQKKQIELSLDLNPMVVTGNAPAMARVFTNLLANAAKYAPDGIAIAMIDERTVVFENGLGALRVTDVEKLFERYATLRFHNDSHGLGLPIARGYMEKMGGSLVAEVRDGVIRFACRFSSPDNRSKSSRRRRTSWES</sequence>
<organism evidence="1 2">
    <name type="scientific">Dubosiella muris</name>
    <dbReference type="NCBI Taxonomy" id="3038133"/>
    <lineage>
        <taxon>Bacteria</taxon>
        <taxon>Bacillati</taxon>
        <taxon>Bacillota</taxon>
        <taxon>Erysipelotrichia</taxon>
        <taxon>Erysipelotrichales</taxon>
        <taxon>Erysipelotrichaceae</taxon>
        <taxon>Dubosiella</taxon>
    </lineage>
</organism>
<protein>
    <submittedName>
        <fullName evidence="1">HAMP domain-containing histidine kinase</fullName>
    </submittedName>
</protein>